<accession>A0A2A4ALZ9</accession>
<name>A0A2A4ALZ9_9CORY</name>
<gene>
    <name evidence="2" type="ORF">COM45_04055</name>
</gene>
<feature type="region of interest" description="Disordered" evidence="1">
    <location>
        <begin position="1"/>
        <end position="40"/>
    </location>
</feature>
<comment type="caution">
    <text evidence="2">The sequence shown here is derived from an EMBL/GenBank/DDBJ whole genome shotgun (WGS) entry which is preliminary data.</text>
</comment>
<reference evidence="2 3" key="1">
    <citation type="submission" date="2017-09" db="EMBL/GenBank/DDBJ databases">
        <title>Draft Genome Sequence of Corynebacterium accolens AH4003.</title>
        <authorList>
            <person name="Chen Y."/>
            <person name="Oosthuysen W.F."/>
            <person name="Kelley S."/>
            <person name="Horswill A."/>
        </authorList>
    </citation>
    <scope>NUCLEOTIDE SEQUENCE [LARGE SCALE GENOMIC DNA]</scope>
    <source>
        <strain evidence="2 3">AH4003</strain>
    </source>
</reference>
<proteinExistence type="predicted"/>
<dbReference type="AlphaFoldDB" id="A0A2A4ALZ9"/>
<evidence type="ECO:0000256" key="1">
    <source>
        <dbReference type="SAM" id="MobiDB-lite"/>
    </source>
</evidence>
<feature type="compositionally biased region" description="Polar residues" evidence="1">
    <location>
        <begin position="1"/>
        <end position="13"/>
    </location>
</feature>
<evidence type="ECO:0000313" key="2">
    <source>
        <dbReference type="EMBL" id="PCC83522.1"/>
    </source>
</evidence>
<sequence length="62" mass="6896">MPENNIRSVKQNPFTPPATSPTELTTYIGTPPDGPKKVPVEHSLTRKYWPDPTELDSFNEAG</sequence>
<evidence type="ECO:0000313" key="3">
    <source>
        <dbReference type="Proteomes" id="UP000218690"/>
    </source>
</evidence>
<dbReference type="Proteomes" id="UP000218690">
    <property type="component" value="Unassembled WGS sequence"/>
</dbReference>
<protein>
    <submittedName>
        <fullName evidence="2">Uncharacterized protein</fullName>
    </submittedName>
</protein>
<organism evidence="2 3">
    <name type="scientific">Corynebacterium accolens</name>
    <dbReference type="NCBI Taxonomy" id="38284"/>
    <lineage>
        <taxon>Bacteria</taxon>
        <taxon>Bacillati</taxon>
        <taxon>Actinomycetota</taxon>
        <taxon>Actinomycetes</taxon>
        <taxon>Mycobacteriales</taxon>
        <taxon>Corynebacteriaceae</taxon>
        <taxon>Corynebacterium</taxon>
    </lineage>
</organism>
<dbReference type="EMBL" id="NWBP01000011">
    <property type="protein sequence ID" value="PCC83522.1"/>
    <property type="molecule type" value="Genomic_DNA"/>
</dbReference>